<proteinExistence type="predicted"/>
<protein>
    <submittedName>
        <fullName evidence="2">Uncharacterized protein</fullName>
    </submittedName>
</protein>
<dbReference type="EMBL" id="AP024445">
    <property type="protein sequence ID" value="BCS21812.1"/>
    <property type="molecule type" value="Genomic_DNA"/>
</dbReference>
<dbReference type="RefSeq" id="XP_041554006.1">
    <property type="nucleotide sequence ID" value="XM_041701086.1"/>
</dbReference>
<keyword evidence="3" id="KW-1185">Reference proteome</keyword>
<feature type="region of interest" description="Disordered" evidence="1">
    <location>
        <begin position="83"/>
        <end position="119"/>
    </location>
</feature>
<evidence type="ECO:0000313" key="2">
    <source>
        <dbReference type="EMBL" id="BCS21812.1"/>
    </source>
</evidence>
<organism evidence="2 3">
    <name type="scientific">Aspergillus puulaauensis</name>
    <dbReference type="NCBI Taxonomy" id="1220207"/>
    <lineage>
        <taxon>Eukaryota</taxon>
        <taxon>Fungi</taxon>
        <taxon>Dikarya</taxon>
        <taxon>Ascomycota</taxon>
        <taxon>Pezizomycotina</taxon>
        <taxon>Eurotiomycetes</taxon>
        <taxon>Eurotiomycetidae</taxon>
        <taxon>Eurotiales</taxon>
        <taxon>Aspergillaceae</taxon>
        <taxon>Aspergillus</taxon>
    </lineage>
</organism>
<gene>
    <name evidence="2" type="ORF">APUU_30037A</name>
</gene>
<dbReference type="Proteomes" id="UP000654913">
    <property type="component" value="Chromosome 3"/>
</dbReference>
<dbReference type="GeneID" id="64971817"/>
<evidence type="ECO:0000256" key="1">
    <source>
        <dbReference type="SAM" id="MobiDB-lite"/>
    </source>
</evidence>
<dbReference type="KEGG" id="apuu:APUU_30037A"/>
<sequence length="119" mass="12558">MHHGQPQRCDLAPVAGVCEPHNRLVGSFQDDGSSGFPALAKISRDGGVVNITSQAGRGLTSQQEWDDIPGVVRIWPPTRRASECAPLDHTGGCSMEPEQSREGESGPIGQWGATIANGI</sequence>
<reference evidence="2" key="1">
    <citation type="submission" date="2021-01" db="EMBL/GenBank/DDBJ databases">
        <authorList>
            <consortium name="Aspergillus puulaauensis MK2 genome sequencing consortium"/>
            <person name="Kazuki M."/>
            <person name="Futagami T."/>
        </authorList>
    </citation>
    <scope>NUCLEOTIDE SEQUENCE</scope>
    <source>
        <strain evidence="2">MK2</strain>
    </source>
</reference>
<evidence type="ECO:0000313" key="3">
    <source>
        <dbReference type="Proteomes" id="UP000654913"/>
    </source>
</evidence>
<accession>A0A7R7XI90</accession>
<dbReference type="AlphaFoldDB" id="A0A7R7XI90"/>
<name>A0A7R7XI90_9EURO</name>
<reference evidence="2" key="2">
    <citation type="submission" date="2021-02" db="EMBL/GenBank/DDBJ databases">
        <title>Aspergillus puulaauensis MK2 genome sequence.</title>
        <authorList>
            <person name="Futagami T."/>
            <person name="Mori K."/>
            <person name="Kadooka C."/>
            <person name="Tanaka T."/>
        </authorList>
    </citation>
    <scope>NUCLEOTIDE SEQUENCE</scope>
    <source>
        <strain evidence="2">MK2</strain>
    </source>
</reference>